<dbReference type="GO" id="GO:0016787">
    <property type="term" value="F:hydrolase activity"/>
    <property type="evidence" value="ECO:0007669"/>
    <property type="project" value="UniProtKB-KW"/>
</dbReference>
<dbReference type="SUPFAM" id="SSF53474">
    <property type="entry name" value="alpha/beta-Hydrolases"/>
    <property type="match status" value="1"/>
</dbReference>
<reference evidence="2 3" key="1">
    <citation type="submission" date="2020-05" db="EMBL/GenBank/DDBJ databases">
        <title>Aquincola sp. isolate from soil.</title>
        <authorList>
            <person name="Han J."/>
            <person name="Kim D.-U."/>
        </authorList>
    </citation>
    <scope>NUCLEOTIDE SEQUENCE [LARGE SCALE GENOMIC DNA]</scope>
    <source>
        <strain evidence="2 3">S2</strain>
    </source>
</reference>
<accession>A0ABX2EF35</accession>
<feature type="domain" description="Serine aminopeptidase S33" evidence="1">
    <location>
        <begin position="178"/>
        <end position="392"/>
    </location>
</feature>
<keyword evidence="2" id="KW-0378">Hydrolase</keyword>
<evidence type="ECO:0000313" key="3">
    <source>
        <dbReference type="Proteomes" id="UP000737171"/>
    </source>
</evidence>
<keyword evidence="3" id="KW-1185">Reference proteome</keyword>
<evidence type="ECO:0000259" key="1">
    <source>
        <dbReference type="Pfam" id="PF12146"/>
    </source>
</evidence>
<dbReference type="Gene3D" id="3.40.50.1820">
    <property type="entry name" value="alpha/beta hydrolase"/>
    <property type="match status" value="2"/>
</dbReference>
<dbReference type="PANTHER" id="PTHR34853">
    <property type="match status" value="1"/>
</dbReference>
<dbReference type="InterPro" id="IPR005152">
    <property type="entry name" value="Lipase_secreted"/>
</dbReference>
<dbReference type="InterPro" id="IPR029058">
    <property type="entry name" value="AB_hydrolase_fold"/>
</dbReference>
<proteinExistence type="predicted"/>
<dbReference type="Pfam" id="PF12146">
    <property type="entry name" value="Hydrolase_4"/>
    <property type="match status" value="1"/>
</dbReference>
<protein>
    <submittedName>
        <fullName evidence="2">Alpha/beta hydrolase</fullName>
    </submittedName>
</protein>
<dbReference type="PANTHER" id="PTHR34853:SF1">
    <property type="entry name" value="LIPASE 5"/>
    <property type="match status" value="1"/>
</dbReference>
<organism evidence="2 3">
    <name type="scientific">Pseudaquabacterium terrae</name>
    <dbReference type="NCBI Taxonomy" id="2732868"/>
    <lineage>
        <taxon>Bacteria</taxon>
        <taxon>Pseudomonadati</taxon>
        <taxon>Pseudomonadota</taxon>
        <taxon>Betaproteobacteria</taxon>
        <taxon>Burkholderiales</taxon>
        <taxon>Sphaerotilaceae</taxon>
        <taxon>Pseudaquabacterium</taxon>
    </lineage>
</organism>
<evidence type="ECO:0000313" key="2">
    <source>
        <dbReference type="EMBL" id="NRF67227.1"/>
    </source>
</evidence>
<dbReference type="InterPro" id="IPR022742">
    <property type="entry name" value="Hydrolase_4"/>
</dbReference>
<comment type="caution">
    <text evidence="2">The sequence shown here is derived from an EMBL/GenBank/DDBJ whole genome shotgun (WGS) entry which is preliminary data.</text>
</comment>
<sequence length="432" mass="44936">MTPRVQVAPRCGQSASPGFPINPPVPSIACPPDLFRRPRLLAAAACLGVLLGCGGGDGGRTEEGGNRQALAAAAVRSAPVVGPGELKSATPIRTVELAAMASVFATVPELGVQAKYAVTTYRLTYVTKDGDGQDVVASALAAVPVKPAGRPSPVMSWQHGTLFLDAQAPSNTANESEAAVLLASQGYIVVAADYVGYGASKGRPHPYLLSAPTAAAVVDLLTAAKTWRATSGVVDNGQLFMAGYSEGGYATVAALRSMETTGSPHLANLVGVAPGAGPYSVTATMDAALAIVRQRSELLRWVAWPGVLKNLSTTTRTLLRDALVHEILPDDADVTLTTSFIDLYLADDTAALDALSNVHDWRPTWPVLLHHGRDDRTVAYSVATRTIATMRANGSTSASLTDCPVQPAGHLDCVVPYFSFLLSRAAGAARDL</sequence>
<gene>
    <name evidence="2" type="ORF">HLB44_09550</name>
</gene>
<dbReference type="EMBL" id="JABRWJ010000003">
    <property type="protein sequence ID" value="NRF67227.1"/>
    <property type="molecule type" value="Genomic_DNA"/>
</dbReference>
<name>A0ABX2EF35_9BURK</name>
<dbReference type="Proteomes" id="UP000737171">
    <property type="component" value="Unassembled WGS sequence"/>
</dbReference>